<dbReference type="EMBL" id="JAMZIH010005146">
    <property type="protein sequence ID" value="KAJ1676005.1"/>
    <property type="molecule type" value="Genomic_DNA"/>
</dbReference>
<accession>A0ACC1HIX2</accession>
<sequence length="1146" mass="130416">MEHHMSYFQKHRDITESRINNFYNSSMWNSVNIQSILFNATSSGSPHVELKVWSAPDQDRPTFAYASKQEYRPAKVGDTFGPSWSTHWFHVTVRIPKDDPKWVGQEIQFHFDAGCEGMIWTEDGRVEQGLTGGGMHVDYLLTPKSSANEPERRFYIEIACNGLFGNALGTTINPPDPNRYFKLSEAKLAAVNREAINLLRDIDVLRGMFSSLPSESPQAWRALKVANEIVNVFDLARPDESVRRGRELAKEVLSSRSGEATHLITAIGNCHIDTAWLWPFDETKRKVARSWSTQLQFMKRYPDYMFAASQAQQFEWLKQLYPELFGRVVEMAKAGQFVPIGATWVEMDCNLPSGESLVRQFLLGQRFFEQHFGQRCKVFWLPDTFGYSSQLPQIVRLADAKYFFTQKLSWNNINKFPHTTFRWIGLDNSWVLTHMTPTETYAASVSVDELLRNVQNHHDIGYSNESLLLYGHGDGGGGPMEDMLERLARLKDVDPLPRVKHGHPNDFYESIERQAKELVSWKGELYLEFHRGTYTSQAHNKQSNRQAEFLLRDAELLSIIAATLRSQSHHYYGLTDRDHRAMFPEAARGTFEYPIDELNRLWKLVCLNQFHDVIPGSSIEMVYKDSARMYTDIIASGKRIRKDALDAILGDGDEDSASLLSAIAVVNTCGWERTEIIIAPLPSGDKRVAQYVSALAESAVVFEATGAVEETGRYWPAGTTLGYVAAVKIPGASVHAVDLSEQTDVVPVDAYRTTSKDNNNRFVLENLYVRATFDDGGRLVSFVDRRVDREVVPEGFRGNQLQLYDDQPIYWDAWDIEIYHLEKYRELAPGKVQVVETGPLVARLLVEVEISPESSLKQWITLTATSPRLEFTTQVDWHETYKCLKVEFPWDIVSDFATYETQFGHIERPTHRNSSWDLAKFEVCGHKFFDLSEYGYGVALLNDCKYGHSVEGNRMRISLLRSPKHPDAHCDMGRHTFRYAVYPHLGSFNESEVVPEAYKFNVPLHLSRVQADLAAHLRATRPIFTITRPGRWPATSRQSHSNPPNIVLDTVKRAEDDPDAIVVRMYEAYGGHARVQLGSCLNIRKATYCNLLEDETATPNVEQDSKAPPPPSPIKNQWIVDSDGGGKMDITFKPFQVVSVKLYLNN</sequence>
<keyword evidence="1" id="KW-0378">Hydrolase</keyword>
<name>A0ACC1HIX2_9FUNG</name>
<comment type="caution">
    <text evidence="1">The sequence shown here is derived from an EMBL/GenBank/DDBJ whole genome shotgun (WGS) entry which is preliminary data.</text>
</comment>
<keyword evidence="1" id="KW-0326">Glycosidase</keyword>
<dbReference type="Proteomes" id="UP001145114">
    <property type="component" value="Unassembled WGS sequence"/>
</dbReference>
<protein>
    <submittedName>
        <fullName evidence="1">Glycoside hydrolase, 38 vacuolar alpha mannosidase</fullName>
        <ecNumber evidence="1">3.2.1.24</ecNumber>
    </submittedName>
</protein>
<evidence type="ECO:0000313" key="1">
    <source>
        <dbReference type="EMBL" id="KAJ1676005.1"/>
    </source>
</evidence>
<proteinExistence type="predicted"/>
<gene>
    <name evidence="1" type="primary">AMS1</name>
    <name evidence="1" type="ORF">EV182_000175</name>
</gene>
<organism evidence="1 2">
    <name type="scientific">Spiromyces aspiralis</name>
    <dbReference type="NCBI Taxonomy" id="68401"/>
    <lineage>
        <taxon>Eukaryota</taxon>
        <taxon>Fungi</taxon>
        <taxon>Fungi incertae sedis</taxon>
        <taxon>Zoopagomycota</taxon>
        <taxon>Kickxellomycotina</taxon>
        <taxon>Kickxellomycetes</taxon>
        <taxon>Kickxellales</taxon>
        <taxon>Kickxellaceae</taxon>
        <taxon>Spiromyces</taxon>
    </lineage>
</organism>
<reference evidence="1" key="1">
    <citation type="submission" date="2022-06" db="EMBL/GenBank/DDBJ databases">
        <title>Phylogenomic reconstructions and comparative analyses of Kickxellomycotina fungi.</title>
        <authorList>
            <person name="Reynolds N.K."/>
            <person name="Stajich J.E."/>
            <person name="Barry K."/>
            <person name="Grigoriev I.V."/>
            <person name="Crous P."/>
            <person name="Smith M.E."/>
        </authorList>
    </citation>
    <scope>NUCLEOTIDE SEQUENCE</scope>
    <source>
        <strain evidence="1">RSA 2271</strain>
    </source>
</reference>
<keyword evidence="2" id="KW-1185">Reference proteome</keyword>
<dbReference type="EC" id="3.2.1.24" evidence="1"/>
<evidence type="ECO:0000313" key="2">
    <source>
        <dbReference type="Proteomes" id="UP001145114"/>
    </source>
</evidence>